<organism evidence="2 3">
    <name type="scientific">Aeromonas schubertii</name>
    <dbReference type="NCBI Taxonomy" id="652"/>
    <lineage>
        <taxon>Bacteria</taxon>
        <taxon>Pseudomonadati</taxon>
        <taxon>Pseudomonadota</taxon>
        <taxon>Gammaproteobacteria</taxon>
        <taxon>Aeromonadales</taxon>
        <taxon>Aeromonadaceae</taxon>
        <taxon>Aeromonas</taxon>
    </lineage>
</organism>
<name>A0A0S2SEN0_9GAMM</name>
<protein>
    <recommendedName>
        <fullName evidence="4">DUF2845 domain-containing protein</fullName>
    </recommendedName>
</protein>
<evidence type="ECO:0000256" key="1">
    <source>
        <dbReference type="SAM" id="SignalP"/>
    </source>
</evidence>
<dbReference type="KEGG" id="asr:WL1483_726"/>
<feature type="signal peptide" evidence="1">
    <location>
        <begin position="1"/>
        <end position="20"/>
    </location>
</feature>
<evidence type="ECO:0000313" key="2">
    <source>
        <dbReference type="EMBL" id="ALP40145.1"/>
    </source>
</evidence>
<evidence type="ECO:0008006" key="4">
    <source>
        <dbReference type="Google" id="ProtNLM"/>
    </source>
</evidence>
<evidence type="ECO:0000313" key="3">
    <source>
        <dbReference type="Proteomes" id="UP000058114"/>
    </source>
</evidence>
<dbReference type="Proteomes" id="UP000058114">
    <property type="component" value="Chromosome"/>
</dbReference>
<dbReference type="PATRIC" id="fig|652.5.peg.1272"/>
<proteinExistence type="predicted"/>
<dbReference type="AlphaFoldDB" id="A0A0S2SEN0"/>
<gene>
    <name evidence="2" type="ORF">WL1483_726</name>
</gene>
<accession>A0A0S2SEN0</accession>
<feature type="chain" id="PRO_5006604301" description="DUF2845 domain-containing protein" evidence="1">
    <location>
        <begin position="21"/>
        <end position="108"/>
    </location>
</feature>
<reference evidence="3" key="1">
    <citation type="submission" date="2015-10" db="EMBL/GenBank/DDBJ databases">
        <title>Complete Genome Sequence of Aeromonas schubertii strain WL1483.</title>
        <authorList>
            <person name="Liu L."/>
        </authorList>
    </citation>
    <scope>NUCLEOTIDE SEQUENCE [LARGE SCALE GENOMIC DNA]</scope>
    <source>
        <strain evidence="3">WL1483</strain>
    </source>
</reference>
<dbReference type="InterPro" id="IPR021268">
    <property type="entry name" value="DUF2845"/>
</dbReference>
<dbReference type="Pfam" id="PF11006">
    <property type="entry name" value="DUF2845"/>
    <property type="match status" value="1"/>
</dbReference>
<keyword evidence="1" id="KW-0732">Signal</keyword>
<dbReference type="EMBL" id="CP013067">
    <property type="protein sequence ID" value="ALP40145.1"/>
    <property type="molecule type" value="Genomic_DNA"/>
</dbReference>
<reference evidence="2 3" key="2">
    <citation type="journal article" date="2016" name="Genome Announc.">
        <title>Complete Genome Sequence of the Highly Virulent Aeromonas schubertii Strain WL1483, Isolated from Diseased Snakehead Fish (Channa argus) in China.</title>
        <authorList>
            <person name="Liu L."/>
            <person name="Li N."/>
            <person name="Zhang D."/>
            <person name="Fu X."/>
            <person name="Shi C."/>
            <person name="Lin Q."/>
            <person name="Hao G."/>
        </authorList>
    </citation>
    <scope>NUCLEOTIDE SEQUENCE [LARGE SCALE GENOMIC DNA]</scope>
    <source>
        <strain evidence="2 3">WL1483</strain>
    </source>
</reference>
<sequence>MMRECLLVFWLLGMVPAALADMVRCKDTLITEGDSTALLLIKCGEPLLKEDLTRFEENGFGAKITVKYGERWTYNFGKQRFMQMVTVVNGEVVEIENGPPGESSRTIP</sequence>